<keyword evidence="2" id="KW-1133">Transmembrane helix</keyword>
<dbReference type="InterPro" id="IPR003599">
    <property type="entry name" value="Ig_sub"/>
</dbReference>
<name>A0A8J4XGX7_CLAMG</name>
<dbReference type="InterPro" id="IPR003598">
    <property type="entry name" value="Ig_sub2"/>
</dbReference>
<accession>A0A8J4XGX7</accession>
<sequence>SARHPVCQHPHPAPPHPLPCFVWDRGSSARSKFMRRMVPNMAALLCVSSLLLSPLLSGSLALSPPRFTKVPVDMIGVSGGVVSFVCQATGDPKPRVTWNKKGKRVNSQRIETIEFDEGAGAVLRIQPLRAPRDENIYECVAENSEGEVSVQAKLTIIR</sequence>
<protein>
    <submittedName>
        <fullName evidence="4">Receptor-type tyrosine-protein phosphatase S isoform X1</fullName>
    </submittedName>
</protein>
<keyword evidence="2" id="KW-0812">Transmembrane</keyword>
<dbReference type="InterPro" id="IPR036179">
    <property type="entry name" value="Ig-like_dom_sf"/>
</dbReference>
<dbReference type="PANTHER" id="PTHR10075">
    <property type="entry name" value="BASIGIN RELATED"/>
    <property type="match status" value="1"/>
</dbReference>
<evidence type="ECO:0000313" key="4">
    <source>
        <dbReference type="EMBL" id="KAF5909780.1"/>
    </source>
</evidence>
<proteinExistence type="predicted"/>
<feature type="domain" description="Ig-like" evidence="3">
    <location>
        <begin position="65"/>
        <end position="155"/>
    </location>
</feature>
<keyword evidence="2" id="KW-0472">Membrane</keyword>
<dbReference type="GO" id="GO:0007156">
    <property type="term" value="P:homophilic cell adhesion via plasma membrane adhesion molecules"/>
    <property type="evidence" value="ECO:0007669"/>
    <property type="project" value="TreeGrafter"/>
</dbReference>
<dbReference type="PANTHER" id="PTHR10075:SF100">
    <property type="entry name" value="FASCICLIN-2"/>
    <property type="match status" value="1"/>
</dbReference>
<feature type="non-terminal residue" evidence="4">
    <location>
        <position position="158"/>
    </location>
</feature>
<dbReference type="GO" id="GO:0005886">
    <property type="term" value="C:plasma membrane"/>
    <property type="evidence" value="ECO:0007669"/>
    <property type="project" value="TreeGrafter"/>
</dbReference>
<dbReference type="Pfam" id="PF07679">
    <property type="entry name" value="I-set"/>
    <property type="match status" value="1"/>
</dbReference>
<dbReference type="Proteomes" id="UP000727407">
    <property type="component" value="Unassembled WGS sequence"/>
</dbReference>
<evidence type="ECO:0000256" key="1">
    <source>
        <dbReference type="ARBA" id="ARBA00023319"/>
    </source>
</evidence>
<reference evidence="4" key="1">
    <citation type="submission" date="2020-07" db="EMBL/GenBank/DDBJ databases">
        <title>Clarias magur genome sequencing, assembly and annotation.</title>
        <authorList>
            <person name="Kushwaha B."/>
            <person name="Kumar R."/>
            <person name="Das P."/>
            <person name="Joshi C.G."/>
            <person name="Kumar D."/>
            <person name="Nagpure N.S."/>
            <person name="Pandey M."/>
            <person name="Agarwal S."/>
            <person name="Srivastava S."/>
            <person name="Singh M."/>
            <person name="Sahoo L."/>
            <person name="Jayasankar P."/>
            <person name="Meher P.K."/>
            <person name="Koringa P.G."/>
            <person name="Iquebal M.A."/>
            <person name="Das S.P."/>
            <person name="Bit A."/>
            <person name="Patnaik S."/>
            <person name="Patel N."/>
            <person name="Shah T.M."/>
            <person name="Hinsu A."/>
            <person name="Jena J.K."/>
        </authorList>
    </citation>
    <scope>NUCLEOTIDE SEQUENCE</scope>
    <source>
        <strain evidence="4">CIFAMagur01</strain>
        <tissue evidence="4">Testis</tissue>
    </source>
</reference>
<gene>
    <name evidence="4" type="ORF">DAT39_000434</name>
</gene>
<organism evidence="4 5">
    <name type="scientific">Clarias magur</name>
    <name type="common">Asian catfish</name>
    <name type="synonym">Macropteronotus magur</name>
    <dbReference type="NCBI Taxonomy" id="1594786"/>
    <lineage>
        <taxon>Eukaryota</taxon>
        <taxon>Metazoa</taxon>
        <taxon>Chordata</taxon>
        <taxon>Craniata</taxon>
        <taxon>Vertebrata</taxon>
        <taxon>Euteleostomi</taxon>
        <taxon>Actinopterygii</taxon>
        <taxon>Neopterygii</taxon>
        <taxon>Teleostei</taxon>
        <taxon>Ostariophysi</taxon>
        <taxon>Siluriformes</taxon>
        <taxon>Clariidae</taxon>
        <taxon>Clarias</taxon>
    </lineage>
</organism>
<keyword evidence="5" id="KW-1185">Reference proteome</keyword>
<dbReference type="GO" id="GO:0007411">
    <property type="term" value="P:axon guidance"/>
    <property type="evidence" value="ECO:0007669"/>
    <property type="project" value="TreeGrafter"/>
</dbReference>
<dbReference type="OrthoDB" id="10253954at2759"/>
<evidence type="ECO:0000259" key="3">
    <source>
        <dbReference type="PROSITE" id="PS50835"/>
    </source>
</evidence>
<dbReference type="SMART" id="SM00409">
    <property type="entry name" value="IG"/>
    <property type="match status" value="1"/>
</dbReference>
<dbReference type="GO" id="GO:0030424">
    <property type="term" value="C:axon"/>
    <property type="evidence" value="ECO:0007669"/>
    <property type="project" value="TreeGrafter"/>
</dbReference>
<dbReference type="GO" id="GO:0070593">
    <property type="term" value="P:dendrite self-avoidance"/>
    <property type="evidence" value="ECO:0007669"/>
    <property type="project" value="TreeGrafter"/>
</dbReference>
<dbReference type="GO" id="GO:0098632">
    <property type="term" value="F:cell-cell adhesion mediator activity"/>
    <property type="evidence" value="ECO:0007669"/>
    <property type="project" value="TreeGrafter"/>
</dbReference>
<evidence type="ECO:0000256" key="2">
    <source>
        <dbReference type="SAM" id="Phobius"/>
    </source>
</evidence>
<dbReference type="InterPro" id="IPR013098">
    <property type="entry name" value="Ig_I-set"/>
</dbReference>
<dbReference type="InterPro" id="IPR013783">
    <property type="entry name" value="Ig-like_fold"/>
</dbReference>
<evidence type="ECO:0000313" key="5">
    <source>
        <dbReference type="Proteomes" id="UP000727407"/>
    </source>
</evidence>
<feature type="non-terminal residue" evidence="4">
    <location>
        <position position="1"/>
    </location>
</feature>
<comment type="caution">
    <text evidence="4">The sequence shown here is derived from an EMBL/GenBank/DDBJ whole genome shotgun (WGS) entry which is preliminary data.</text>
</comment>
<dbReference type="PROSITE" id="PS50835">
    <property type="entry name" value="IG_LIKE"/>
    <property type="match status" value="1"/>
</dbReference>
<dbReference type="SMART" id="SM00408">
    <property type="entry name" value="IGc2"/>
    <property type="match status" value="1"/>
</dbReference>
<dbReference type="SUPFAM" id="SSF48726">
    <property type="entry name" value="Immunoglobulin"/>
    <property type="match status" value="1"/>
</dbReference>
<dbReference type="InterPro" id="IPR007110">
    <property type="entry name" value="Ig-like_dom"/>
</dbReference>
<keyword evidence="1" id="KW-0393">Immunoglobulin domain</keyword>
<keyword evidence="4" id="KW-0675">Receptor</keyword>
<dbReference type="AlphaFoldDB" id="A0A8J4XGX7"/>
<dbReference type="Gene3D" id="2.60.40.10">
    <property type="entry name" value="Immunoglobulins"/>
    <property type="match status" value="1"/>
</dbReference>
<feature type="transmembrane region" description="Helical" evidence="2">
    <location>
        <begin position="41"/>
        <end position="62"/>
    </location>
</feature>
<dbReference type="EMBL" id="QNUK01000002">
    <property type="protein sequence ID" value="KAF5909780.1"/>
    <property type="molecule type" value="Genomic_DNA"/>
</dbReference>
<dbReference type="FunFam" id="2.60.40.10:FF:000023">
    <property type="entry name" value="receptor-type tyrosine-protein phosphatase delta isoform X2"/>
    <property type="match status" value="1"/>
</dbReference>